<dbReference type="CDD" id="cd01167">
    <property type="entry name" value="bac_FRK"/>
    <property type="match status" value="1"/>
</dbReference>
<name>A0A7W2CZU9_9ACTN</name>
<keyword evidence="9" id="KW-1185">Reference proteome</keyword>
<sequence>MSARPEPADQEPADQPAVVVAGDALVDLTPARTADGAAAFQPHPGGSCLNVAAGLGRLRVPTALLARISDDHFGDLLRAHLAASGTRLTHALPASDPTTLAAVHLREDGSAAYSFHANGTADRGLLPEHLVALPDGGALPAGTALHLGSLGLLLEPLASTLDGLIRREAGRRLVSLDPNVRPGLVTDRAAYLRRFAEWVALADVVKASDEDLAWLHPHEPYEAVAERWLASGAGLVLITFGSRGAWAAGRDARVHVPAPAVRVVDTVGAGDAFTAGVLAHLHHTGRLSREGVDSLGAGELARLLSYAVEIAADTCTRAGAQPPYRHDGEPTPV</sequence>
<dbReference type="InterPro" id="IPR002139">
    <property type="entry name" value="Ribo/fructo_kinase"/>
</dbReference>
<evidence type="ECO:0000256" key="2">
    <source>
        <dbReference type="ARBA" id="ARBA00022679"/>
    </source>
</evidence>
<feature type="domain" description="Carbohydrate kinase PfkB" evidence="7">
    <location>
        <begin position="18"/>
        <end position="323"/>
    </location>
</feature>
<dbReference type="GO" id="GO:0006000">
    <property type="term" value="P:fructose metabolic process"/>
    <property type="evidence" value="ECO:0007669"/>
    <property type="project" value="UniProtKB-ARBA"/>
</dbReference>
<dbReference type="Pfam" id="PF00294">
    <property type="entry name" value="PfkB"/>
    <property type="match status" value="1"/>
</dbReference>
<dbReference type="SUPFAM" id="SSF53613">
    <property type="entry name" value="Ribokinase-like"/>
    <property type="match status" value="1"/>
</dbReference>
<comment type="caution">
    <text evidence="8">The sequence shown here is derived from an EMBL/GenBank/DDBJ whole genome shotgun (WGS) entry which is preliminary data.</text>
</comment>
<dbReference type="PROSITE" id="PS00584">
    <property type="entry name" value="PFKB_KINASES_2"/>
    <property type="match status" value="1"/>
</dbReference>
<dbReference type="RefSeq" id="WP_181863919.1">
    <property type="nucleotide sequence ID" value="NZ_JACEQY010000009.1"/>
</dbReference>
<dbReference type="AlphaFoldDB" id="A0A7W2CZU9"/>
<accession>A0A7W2CZU9</accession>
<dbReference type="InterPro" id="IPR002173">
    <property type="entry name" value="Carboh/pur_kinase_PfkB_CS"/>
</dbReference>
<dbReference type="PANTHER" id="PTHR43085">
    <property type="entry name" value="HEXOKINASE FAMILY MEMBER"/>
    <property type="match status" value="1"/>
</dbReference>
<dbReference type="EMBL" id="JACEQY010000009">
    <property type="protein sequence ID" value="MBA4862031.1"/>
    <property type="molecule type" value="Genomic_DNA"/>
</dbReference>
<evidence type="ECO:0000256" key="3">
    <source>
        <dbReference type="ARBA" id="ARBA00022741"/>
    </source>
</evidence>
<organism evidence="8 9">
    <name type="scientific">Streptomyces himalayensis subsp. aureolus</name>
    <dbReference type="NCBI Taxonomy" id="2758039"/>
    <lineage>
        <taxon>Bacteria</taxon>
        <taxon>Bacillati</taxon>
        <taxon>Actinomycetota</taxon>
        <taxon>Actinomycetes</taxon>
        <taxon>Kitasatosporales</taxon>
        <taxon>Streptomycetaceae</taxon>
        <taxon>Streptomyces</taxon>
        <taxon>Streptomyces himalayensis</taxon>
    </lineage>
</organism>
<dbReference type="InterPro" id="IPR050306">
    <property type="entry name" value="PfkB_Carbo_kinase"/>
</dbReference>
<evidence type="ECO:0000256" key="6">
    <source>
        <dbReference type="RuleBase" id="RU003704"/>
    </source>
</evidence>
<gene>
    <name evidence="8" type="ORF">H1V43_11660</name>
</gene>
<evidence type="ECO:0000259" key="7">
    <source>
        <dbReference type="Pfam" id="PF00294"/>
    </source>
</evidence>
<keyword evidence="3" id="KW-0547">Nucleotide-binding</keyword>
<dbReference type="GO" id="GO:0005524">
    <property type="term" value="F:ATP binding"/>
    <property type="evidence" value="ECO:0007669"/>
    <property type="project" value="UniProtKB-KW"/>
</dbReference>
<dbReference type="PANTHER" id="PTHR43085:SF1">
    <property type="entry name" value="PSEUDOURIDINE KINASE-RELATED"/>
    <property type="match status" value="1"/>
</dbReference>
<dbReference type="Proteomes" id="UP000586976">
    <property type="component" value="Unassembled WGS sequence"/>
</dbReference>
<keyword evidence="2 6" id="KW-0808">Transferase</keyword>
<proteinExistence type="inferred from homology"/>
<evidence type="ECO:0000256" key="5">
    <source>
        <dbReference type="ARBA" id="ARBA00022840"/>
    </source>
</evidence>
<evidence type="ECO:0000313" key="8">
    <source>
        <dbReference type="EMBL" id="MBA4862031.1"/>
    </source>
</evidence>
<keyword evidence="4 6" id="KW-0418">Kinase</keyword>
<evidence type="ECO:0000256" key="1">
    <source>
        <dbReference type="ARBA" id="ARBA00010688"/>
    </source>
</evidence>
<comment type="similarity">
    <text evidence="1 6">Belongs to the carbohydrate kinase PfkB family.</text>
</comment>
<dbReference type="InterPro" id="IPR011611">
    <property type="entry name" value="PfkB_dom"/>
</dbReference>
<dbReference type="PRINTS" id="PR00990">
    <property type="entry name" value="RIBOKINASE"/>
</dbReference>
<dbReference type="GO" id="GO:0008865">
    <property type="term" value="F:fructokinase activity"/>
    <property type="evidence" value="ECO:0007669"/>
    <property type="project" value="UniProtKB-ARBA"/>
</dbReference>
<evidence type="ECO:0000313" key="9">
    <source>
        <dbReference type="Proteomes" id="UP000586976"/>
    </source>
</evidence>
<dbReference type="Gene3D" id="3.40.1190.20">
    <property type="match status" value="1"/>
</dbReference>
<protein>
    <submittedName>
        <fullName evidence="8">Carbohydrate kinase</fullName>
    </submittedName>
</protein>
<dbReference type="InterPro" id="IPR029056">
    <property type="entry name" value="Ribokinase-like"/>
</dbReference>
<keyword evidence="5" id="KW-0067">ATP-binding</keyword>
<reference evidence="8 9" key="1">
    <citation type="submission" date="2020-07" db="EMBL/GenBank/DDBJ databases">
        <title>Streptomyces isolated from Indian soil.</title>
        <authorList>
            <person name="Mandal S."/>
            <person name="Maiti P.K."/>
        </authorList>
    </citation>
    <scope>NUCLEOTIDE SEQUENCE [LARGE SCALE GENOMIC DNA]</scope>
    <source>
        <strain evidence="8 9">PSKA54</strain>
    </source>
</reference>
<evidence type="ECO:0000256" key="4">
    <source>
        <dbReference type="ARBA" id="ARBA00022777"/>
    </source>
</evidence>